<proteinExistence type="inferred from homology"/>
<feature type="domain" description="AAA+ ATPase" evidence="10">
    <location>
        <begin position="234"/>
        <end position="360"/>
    </location>
</feature>
<dbReference type="InterPro" id="IPR004514">
    <property type="entry name" value="Gln-tRNA-synth"/>
</dbReference>
<dbReference type="InterPro" id="IPR007638">
    <property type="entry name" value="Gln-tRNA-synth_Ib_RNA-bd_2"/>
</dbReference>
<dbReference type="GO" id="GO:0005524">
    <property type="term" value="F:ATP binding"/>
    <property type="evidence" value="ECO:0007669"/>
    <property type="project" value="UniProtKB-KW"/>
</dbReference>
<feature type="region of interest" description="Disordered" evidence="9">
    <location>
        <begin position="560"/>
        <end position="588"/>
    </location>
</feature>
<dbReference type="GO" id="GO:0006425">
    <property type="term" value="P:glutaminyl-tRNA aminoacylation"/>
    <property type="evidence" value="ECO:0007669"/>
    <property type="project" value="InterPro"/>
</dbReference>
<dbReference type="Pfam" id="PF03950">
    <property type="entry name" value="tRNA-synt_1c_C"/>
    <property type="match status" value="1"/>
</dbReference>
<comment type="similarity">
    <text evidence="1">Belongs to the class-I aminoacyl-tRNA synthetase family.</text>
</comment>
<feature type="region of interest" description="Disordered" evidence="9">
    <location>
        <begin position="802"/>
        <end position="835"/>
    </location>
</feature>
<dbReference type="Gene3D" id="1.10.8.1290">
    <property type="entry name" value="Glutaminyl-tRNA synthetase, non-specific RNA binding region part 1, domain 1"/>
    <property type="match status" value="1"/>
</dbReference>
<name>A0A8H5GFD8_9AGAR</name>
<evidence type="ECO:0000256" key="5">
    <source>
        <dbReference type="ARBA" id="ARBA00022840"/>
    </source>
</evidence>
<dbReference type="InterPro" id="IPR049437">
    <property type="entry name" value="tRNA-synt_1c_C2"/>
</dbReference>
<dbReference type="Pfam" id="PF04557">
    <property type="entry name" value="tRNA_synt_1c_R2"/>
    <property type="match status" value="1"/>
</dbReference>
<comment type="caution">
    <text evidence="11">The sequence shown here is derived from an EMBL/GenBank/DDBJ whole genome shotgun (WGS) entry which is preliminary data.</text>
</comment>
<dbReference type="InterPro" id="IPR007639">
    <property type="entry name" value="Gln-tRNA-synth_Ib_RNA-bd_N"/>
</dbReference>
<evidence type="ECO:0000256" key="6">
    <source>
        <dbReference type="ARBA" id="ARBA00022917"/>
    </source>
</evidence>
<dbReference type="Pfam" id="PF20974">
    <property type="entry name" value="tRNA-synt_1c_C2"/>
    <property type="match status" value="1"/>
</dbReference>
<dbReference type="GO" id="GO:0016887">
    <property type="term" value="F:ATP hydrolysis activity"/>
    <property type="evidence" value="ECO:0007669"/>
    <property type="project" value="InterPro"/>
</dbReference>
<dbReference type="FunFam" id="2.40.240.10:FF:000007">
    <property type="entry name" value="Glutamine--tRNA ligase"/>
    <property type="match status" value="1"/>
</dbReference>
<dbReference type="EC" id="6.1.1.18" evidence="2"/>
<evidence type="ECO:0000256" key="7">
    <source>
        <dbReference type="ARBA" id="ARBA00023146"/>
    </source>
</evidence>
<evidence type="ECO:0000256" key="4">
    <source>
        <dbReference type="ARBA" id="ARBA00022741"/>
    </source>
</evidence>
<dbReference type="SMART" id="SM00382">
    <property type="entry name" value="AAA"/>
    <property type="match status" value="1"/>
</dbReference>
<dbReference type="PRINTS" id="PR00987">
    <property type="entry name" value="TRNASYNTHGLU"/>
</dbReference>
<keyword evidence="5" id="KW-0067">ATP-binding</keyword>
<dbReference type="GO" id="GO:0005829">
    <property type="term" value="C:cytosol"/>
    <property type="evidence" value="ECO:0007669"/>
    <property type="project" value="TreeGrafter"/>
</dbReference>
<dbReference type="CDD" id="cd00807">
    <property type="entry name" value="GlnRS_core"/>
    <property type="match status" value="1"/>
</dbReference>
<dbReference type="EMBL" id="JAACJO010000001">
    <property type="protein sequence ID" value="KAF5363961.1"/>
    <property type="molecule type" value="Genomic_DNA"/>
</dbReference>
<protein>
    <recommendedName>
        <fullName evidence="2">glutamine--tRNA ligase</fullName>
        <ecNumber evidence="2">6.1.1.18</ecNumber>
    </recommendedName>
</protein>
<dbReference type="SUPFAM" id="SSF50715">
    <property type="entry name" value="Ribosomal protein L25-like"/>
    <property type="match status" value="1"/>
</dbReference>
<dbReference type="Pfam" id="PF00749">
    <property type="entry name" value="tRNA-synt_1c"/>
    <property type="match status" value="1"/>
</dbReference>
<dbReference type="InterPro" id="IPR042558">
    <property type="entry name" value="Gln-tRNA-synth_Ib_RNA-bd_N_1"/>
</dbReference>
<dbReference type="SUPFAM" id="SSF52540">
    <property type="entry name" value="P-loop containing nucleoside triphosphate hydrolases"/>
    <property type="match status" value="1"/>
</dbReference>
<dbReference type="InterPro" id="IPR000924">
    <property type="entry name" value="Glu/Gln-tRNA-synth"/>
</dbReference>
<dbReference type="InterPro" id="IPR020058">
    <property type="entry name" value="Glu/Gln-tRNA-synth_Ib_cat-dom"/>
</dbReference>
<keyword evidence="6" id="KW-0648">Protein biosynthesis</keyword>
<evidence type="ECO:0000256" key="2">
    <source>
        <dbReference type="ARBA" id="ARBA00012836"/>
    </source>
</evidence>
<dbReference type="InterPro" id="IPR014729">
    <property type="entry name" value="Rossmann-like_a/b/a_fold"/>
</dbReference>
<accession>A0A8H5GFD8</accession>
<evidence type="ECO:0000256" key="9">
    <source>
        <dbReference type="SAM" id="MobiDB-lite"/>
    </source>
</evidence>
<dbReference type="InterPro" id="IPR020059">
    <property type="entry name" value="Glu/Gln-tRNA-synth_Ib_codon-bd"/>
</dbReference>
<keyword evidence="7" id="KW-0030">Aminoacyl-tRNA synthetase</keyword>
<evidence type="ECO:0000313" key="11">
    <source>
        <dbReference type="EMBL" id="KAF5363961.1"/>
    </source>
</evidence>
<evidence type="ECO:0000259" key="10">
    <source>
        <dbReference type="SMART" id="SM00382"/>
    </source>
</evidence>
<dbReference type="InterPro" id="IPR020056">
    <property type="entry name" value="Rbsml_bL25/Gln-tRNA_synth_N"/>
</dbReference>
<reference evidence="11 12" key="1">
    <citation type="journal article" date="2020" name="ISME J.">
        <title>Uncovering the hidden diversity of litter-decomposition mechanisms in mushroom-forming fungi.</title>
        <authorList>
            <person name="Floudas D."/>
            <person name="Bentzer J."/>
            <person name="Ahren D."/>
            <person name="Johansson T."/>
            <person name="Persson P."/>
            <person name="Tunlid A."/>
        </authorList>
    </citation>
    <scope>NUCLEOTIDE SEQUENCE [LARGE SCALE GENOMIC DNA]</scope>
    <source>
        <strain evidence="11 12">CBS 146.42</strain>
    </source>
</reference>
<dbReference type="Gene3D" id="2.40.240.10">
    <property type="entry name" value="Ribosomal Protein L25, Chain P"/>
    <property type="match status" value="2"/>
</dbReference>
<evidence type="ECO:0000256" key="8">
    <source>
        <dbReference type="ARBA" id="ARBA00048270"/>
    </source>
</evidence>
<dbReference type="InterPro" id="IPR003593">
    <property type="entry name" value="AAA+_ATPase"/>
</dbReference>
<dbReference type="Gene3D" id="3.40.50.300">
    <property type="entry name" value="P-loop containing nucleotide triphosphate hydrolases"/>
    <property type="match status" value="1"/>
</dbReference>
<organism evidence="11 12">
    <name type="scientific">Leucocoprinus leucothites</name>
    <dbReference type="NCBI Taxonomy" id="201217"/>
    <lineage>
        <taxon>Eukaryota</taxon>
        <taxon>Fungi</taxon>
        <taxon>Dikarya</taxon>
        <taxon>Basidiomycota</taxon>
        <taxon>Agaricomycotina</taxon>
        <taxon>Agaricomycetes</taxon>
        <taxon>Agaricomycetidae</taxon>
        <taxon>Agaricales</taxon>
        <taxon>Agaricineae</taxon>
        <taxon>Agaricaceae</taxon>
        <taxon>Leucocoprinus</taxon>
    </lineage>
</organism>
<dbReference type="InterPro" id="IPR027417">
    <property type="entry name" value="P-loop_NTPase"/>
</dbReference>
<dbReference type="FunFam" id="3.40.50.620:FF:000183">
    <property type="entry name" value="Glutaminyl-tRNA synthetase"/>
    <property type="match status" value="1"/>
</dbReference>
<evidence type="ECO:0000256" key="3">
    <source>
        <dbReference type="ARBA" id="ARBA00022598"/>
    </source>
</evidence>
<dbReference type="Pfam" id="PF04558">
    <property type="entry name" value="tRNA_synt_1c_R1"/>
    <property type="match status" value="1"/>
</dbReference>
<dbReference type="Gene3D" id="3.40.50.620">
    <property type="entry name" value="HUPs"/>
    <property type="match status" value="1"/>
</dbReference>
<evidence type="ECO:0000313" key="12">
    <source>
        <dbReference type="Proteomes" id="UP000559027"/>
    </source>
</evidence>
<dbReference type="Proteomes" id="UP000559027">
    <property type="component" value="Unassembled WGS sequence"/>
</dbReference>
<sequence>MDTSSSLPSSKMDETFVNVWLDDDEPIEDEMRKDFYKSWLHQASAKHSDPSLFGTHRLRKLYPKHSLVSTQAYDLNILGFPGLTATPLPITPLVTNVLYMSFPRSTNGAPGALVDQVKLGAFELVWKGHEFLLYMASYPTAFTTTTQSYILHEGSEERIRLLLMSIGAWTHELHDEIWVFNQGFWQKDSGLWQEIQKANWDDVILKESFKKGLQKDVYGFFSAEEVYKKLSIPWKRGLIMFGPPGNGKTISVKAIMKSCNDNGFVPLYVKSFQSYKGEEGAMEDVFNQARQVSPACLILEDLDSLINDRNRSYFLNQLDGLDSNNGLLIIGTTNHFDRLDPGLSSRPSRFDRKYLFDEPDSEERALYAKYWQKKLSGNSEIEFPDSLVDSVSKLTQGFSFAYLKEAFVSTLVTLAGIPGEKPHFGDLLKDQIHDLRKQLDDNKLDEGIAAMKYVNSYEKSLSSGSLEVLKNPRDIRTLLDALNDHISQPSSREKIYTTFQPTASDAQLDTDAQRVRVLLDSLSDSVSNMSLSPRIYRTNVSQDLWRGAQGDPHFSGRGYAQFPQPDGRESGDRIYQRRLPTPPGPPGMSWDGIALARPTPSGSSAEPQSVRHQLPATFIGYMSKITPENEALVTLFQSIGLTQAKALEAAKSSKPAAILKELIEQNDSVVKGLNEKQAGLVAGLASALSKSPNATSVERDYVLGKILSEDLKTVDQVNAAAKYVNMNHSPFNDREFNEACGVGFTITSEEMLAKVKNYITSTPITGWVNLGTTLSTLRNSPDLRWASPLDVKGAAEQVFLETFGPKETAKPKAKEPKKDTKKTAKQEASSEDSTATRKAVFEEGFLGSLHKPGENPQVHPHLKEQHLAITRGAVWTRFPPEPNGYLHIGHSKAIFVNFGYAAHHGGKCYLRYDDTNPEKEEARYFESILEMIRWLGFEPWKITYSSDYFDELYRLAVKLIGRGKAYVCHCTQEEIKADRGEKRTKPRPCVHRDRPTEESLAEFENMKNGKYKPKEAALRMKQDLEDGNPQMWDLTAYRVLETPHHRTHDKWRIYPTYDFTHCLVDSMENISHSLCTTEFIASRQSYDWLCDVLDVYKPRQSEYGRLNLEGTIMSKRKILALVEEGFVAGWDDPRLYTLIALRRRGVPPGAIISFVSTLGVSTATTSIEIARFEQAVRQYLEGTAPRLLMVLRPLKVTIENLPEDYVLMVEKPLHPKVPKLGASRIPFTRTIYIDRDDFRLEDSKDYFRLAPGKTVGLFQAPHPITCTSYKTDPITGVVTELFCKLENEGPRKKPQAFIQWVAEHAPSRSPVEIDEVRIFHRLFKSSRPDSDFRNDINPDSLEVIKGAVVETGFWPLAKYSFTEARKEAEERTKRALEENKGVDAAEGTPQVTSDQLVGNECIRFQGLRVAYFAVDKDSRITAVDRALDIEVGKGQGDYLILNQIVSLKEDSGKAT</sequence>
<dbReference type="SUPFAM" id="SSF52374">
    <property type="entry name" value="Nucleotidylyl transferase"/>
    <property type="match status" value="1"/>
</dbReference>
<dbReference type="GO" id="GO:0004819">
    <property type="term" value="F:glutamine-tRNA ligase activity"/>
    <property type="evidence" value="ECO:0007669"/>
    <property type="project" value="UniProtKB-EC"/>
</dbReference>
<dbReference type="PANTHER" id="PTHR43097:SF4">
    <property type="entry name" value="GLUTAMINE--TRNA LIGASE"/>
    <property type="match status" value="1"/>
</dbReference>
<dbReference type="InterPro" id="IPR050132">
    <property type="entry name" value="Gln/Glu-tRNA_Ligase"/>
</dbReference>
<dbReference type="InterPro" id="IPR011035">
    <property type="entry name" value="Ribosomal_bL25/Gln-tRNA_synth"/>
</dbReference>
<keyword evidence="4" id="KW-0547">Nucleotide-binding</keyword>
<dbReference type="CDD" id="cd19481">
    <property type="entry name" value="RecA-like_protease"/>
    <property type="match status" value="1"/>
</dbReference>
<dbReference type="Pfam" id="PF00004">
    <property type="entry name" value="AAA"/>
    <property type="match status" value="1"/>
</dbReference>
<keyword evidence="12" id="KW-1185">Reference proteome</keyword>
<dbReference type="OrthoDB" id="10250478at2759"/>
<dbReference type="NCBIfam" id="TIGR00440">
    <property type="entry name" value="glnS"/>
    <property type="match status" value="1"/>
</dbReference>
<evidence type="ECO:0000256" key="1">
    <source>
        <dbReference type="ARBA" id="ARBA00005594"/>
    </source>
</evidence>
<dbReference type="PANTHER" id="PTHR43097">
    <property type="entry name" value="GLUTAMINE-TRNA LIGASE"/>
    <property type="match status" value="1"/>
</dbReference>
<comment type="catalytic activity">
    <reaction evidence="8">
        <text>tRNA(Gln) + L-glutamine + ATP = L-glutaminyl-tRNA(Gln) + AMP + diphosphate</text>
        <dbReference type="Rhea" id="RHEA:20121"/>
        <dbReference type="Rhea" id="RHEA-COMP:9662"/>
        <dbReference type="Rhea" id="RHEA-COMP:9681"/>
        <dbReference type="ChEBI" id="CHEBI:30616"/>
        <dbReference type="ChEBI" id="CHEBI:33019"/>
        <dbReference type="ChEBI" id="CHEBI:58359"/>
        <dbReference type="ChEBI" id="CHEBI:78442"/>
        <dbReference type="ChEBI" id="CHEBI:78521"/>
        <dbReference type="ChEBI" id="CHEBI:456215"/>
        <dbReference type="EC" id="6.1.1.18"/>
    </reaction>
</comment>
<feature type="compositionally biased region" description="Basic and acidic residues" evidence="9">
    <location>
        <begin position="807"/>
        <end position="825"/>
    </location>
</feature>
<keyword evidence="3" id="KW-0436">Ligase</keyword>
<gene>
    <name evidence="11" type="ORF">D9756_000390</name>
</gene>
<feature type="compositionally biased region" description="Basic and acidic residues" evidence="9">
    <location>
        <begin position="566"/>
        <end position="575"/>
    </location>
</feature>
<dbReference type="InterPro" id="IPR003959">
    <property type="entry name" value="ATPase_AAA_core"/>
</dbReference>